<evidence type="ECO:0000313" key="3">
    <source>
        <dbReference type="Proteomes" id="UP001273209"/>
    </source>
</evidence>
<dbReference type="GeneID" id="87919256"/>
<evidence type="ECO:0000256" key="1">
    <source>
        <dbReference type="SAM" id="MobiDB-lite"/>
    </source>
</evidence>
<gene>
    <name evidence="2" type="ORF">Triagg1_4898</name>
</gene>
<dbReference type="AlphaFoldDB" id="A0AAE1M0U0"/>
<feature type="region of interest" description="Disordered" evidence="1">
    <location>
        <begin position="96"/>
        <end position="121"/>
    </location>
</feature>
<dbReference type="EMBL" id="JAWRVG010000016">
    <property type="protein sequence ID" value="KAK4074749.1"/>
    <property type="molecule type" value="Genomic_DNA"/>
</dbReference>
<evidence type="ECO:0000313" key="2">
    <source>
        <dbReference type="EMBL" id="KAK4074749.1"/>
    </source>
</evidence>
<organism evidence="2 3">
    <name type="scientific">Trichoderma aggressivum f. europaeum</name>
    <dbReference type="NCBI Taxonomy" id="173218"/>
    <lineage>
        <taxon>Eukaryota</taxon>
        <taxon>Fungi</taxon>
        <taxon>Dikarya</taxon>
        <taxon>Ascomycota</taxon>
        <taxon>Pezizomycotina</taxon>
        <taxon>Sordariomycetes</taxon>
        <taxon>Hypocreomycetidae</taxon>
        <taxon>Hypocreales</taxon>
        <taxon>Hypocreaceae</taxon>
        <taxon>Trichoderma</taxon>
    </lineage>
</organism>
<accession>A0AAE1M0U0</accession>
<dbReference type="RefSeq" id="XP_062756079.1">
    <property type="nucleotide sequence ID" value="XM_062899351.1"/>
</dbReference>
<protein>
    <submittedName>
        <fullName evidence="2">Uncharacterized protein</fullName>
    </submittedName>
</protein>
<name>A0AAE1M0U0_9HYPO</name>
<proteinExistence type="predicted"/>
<comment type="caution">
    <text evidence="2">The sequence shown here is derived from an EMBL/GenBank/DDBJ whole genome shotgun (WGS) entry which is preliminary data.</text>
</comment>
<dbReference type="Proteomes" id="UP001273209">
    <property type="component" value="Unassembled WGS sequence"/>
</dbReference>
<sequence length="211" mass="22267">MDHHHHRWLDWLISRTARPGQPCGGLGQMRCEERALDAAIASSPSLNQINQLAAGRVGTPQWMTAWLSSALQAEGHRNAVAALALGELAEATARSTPTAAAASPPLAGPHTVRGPATATAATAASSPGLTFAPRIHPLPNNFFFPCSFTRRSHHPSSPNLVTVFVFFPAQITAPGVDSLSPRPTLGERDAIRLQTALNPSPPPIHLIQSAA</sequence>
<reference evidence="2" key="1">
    <citation type="submission" date="2023-11" db="EMBL/GenBank/DDBJ databases">
        <title>The genome sequences of three competitors of mushroom-forming fungi.</title>
        <authorList>
            <person name="Beijen E."/>
            <person name="Ohm R.A."/>
        </authorList>
    </citation>
    <scope>NUCLEOTIDE SEQUENCE</scope>
    <source>
        <strain evidence="2">CBS 100526</strain>
    </source>
</reference>
<feature type="compositionally biased region" description="Low complexity" evidence="1">
    <location>
        <begin position="96"/>
        <end position="105"/>
    </location>
</feature>
<keyword evidence="3" id="KW-1185">Reference proteome</keyword>